<keyword evidence="4" id="KW-0067">ATP-binding</keyword>
<sequence length="1946" mass="223866">QVMYLQRGELNRETVFPMHPSSIHGVEDMSTLAELHEAAIMHNLFLRYEKDSIYTNIGSILAAVNPYKQIAGLYDATAVALYSKHQMGELPPHIFAVANECYRCLWKRHDSQCVLIRWEGKKKKLSCSSGETGNKRLTPGTIFVSFQRGERSGENREHQTAAEVSLSDESKLCSPIMEAFGNAKTVYNNNSSRFGKFIQLHFSQNGNIQGGCIIDCILQQFTNYCKSNNRVVRQNPGERNYHIFYALLAGTDSNHRETYLLSEGPESYHYLSQSGCVQDNSLDDQQLFESVMVRFTEEEIRDVFKLLSAVLQMGNIEFMTAGGAQITSKGVVSNVSELLGLDSFQLSEVLTQRSMILRGEEICSPLTVEQVTTHQAFFRLFSRNSPLYCNSSLGVFVDAFVKTLKEGIQWEAIDWMDNAECLDLIEKKLGMLALINEESRFPKGTDYTLLEKLHSRHAVTNPYYVKPRVNDHQFGIKHYAGEVINTLVFILTQHSQEKQSEAARLTETARFKASLNIKDQDWTKQLPFFSIPDSNHLVLYVLQDSLHSLMATLSASNPFFVRCIKPNMNKNANQFDPDVVLNQLRYSGMLETVKIRRAGFPVRRTFNDFYSRSVKKPSVSCDVVFVLMNVQFYRYKIILKNKFHSDDEKQCCSELLSLQDKAKEEWHLGKTKVFLKEALEQRLEKEREEVRRRAGMVIRAHILSYVARKQYKRVLSSVVTIQKNYRAHFWRRTFLRLRLATIVLQKHHRGRLGRALYRCLREEKQKREEEEKRRREEEEQKRRVEEERRRMEEERRRQEVEERRLLDEEMKRREEELRRIKEKEEEQKMAADTDEKRNSVVNGVCQKKEPPQRLSYSHSSEESRQMEEIQRLEREIERLQRQQEDSMSLLGDVPKEELRRMRDAEIYRLEKEASRVAAEFLDLLDFGGLEPSLSSEENLHDPGESTAPLAEEEVDEGFPAEDECIPLPDFPPLAKVPLDRDVLRSIPPPPPAFAEGQVDAPSSGTSVSSKLSPPTPNGLCPTHPPPSRPPPPPAVVTNREQPSSHGSSRASDFEHVTEEPSHSNLPDTESDYDQEEFEEAHGSSGASTNDDNITDEEVLRKSGTQNSLDSFRGSSDSFIDSDEDNDGYVDTDEEVSNGRVNLLNGSGPPYFHGYLYMKSGLMIPWRRRWCVLKDETFMWFRAKQDSVKSGWLYKKGGGMSTLSRRNWKMRWFVLRDSKLMYFENDSEEKLKGTIDIRTAKEIVDNHEKENALNIVTEERTYHIYAESPEDASCWFSVLSRVHTANPEQLMEMHHEQANPKNAVGTLDVGLIDSVCASDNPDRPNSFVIITANRVIHCNTDTPEEMHHWIGLLQKSKGDSRADGQEFIVRGWLHKEMKSGVKSTSLKLKKRWFVLTSNSLDYYKSPERSASKLWNAVQKEKGYTSLQDEAVKIFNSLQEMEAVSDPVPIIQGILQTCQDLRSLRDEVYCQLIKQTNHVPHPNSPANRAHWHLLTCMSCTFLPSRAILRYLRFHLKRIRELFPGTEIEMFAHFISESLKKTKAREFVPSQEEIVALLTRQEMTTTVYCHGGGSCKISINSHTTAGEVVEKLIRGLAMEDSRNMFALFEHNNTIDKAVESRVLVADVLAKFERLAGSEEAEDEGQWKLYFKLYCFLDVESMPKEGVEFAFMFEQVPFSPRHISMRGFLKAVDDPDDFLMFKAHESLTRGHFPAREETLQHLAALRLQFLYGDKTRVTWSLENVYPVGRLRSRILQFTKAGTGSGSGQTLERRRTSFLDGTLRRGLKTGSMKKQRMEEEQMLEMWIKEEMSATRASIVEKWCRLSGLDQHQAMLKYMTIIKEWPGYGSTLFDVECKEGGFPHDLWLSVSAENVSVYKRGEPKPLETFPYEHIIFFGAPQPCTYKITVDEREMFFETPQVGEITKIMKAYINMIVKKRCSVKSVSSFGSSW</sequence>
<dbReference type="CDD" id="cd14473">
    <property type="entry name" value="FERM_B-lobe"/>
    <property type="match status" value="1"/>
</dbReference>
<dbReference type="FunFam" id="3.40.850.10:FF:000008">
    <property type="entry name" value="Putative unconventional myosin-IXa"/>
    <property type="match status" value="1"/>
</dbReference>
<feature type="compositionally biased region" description="Acidic residues" evidence="8">
    <location>
        <begin position="1068"/>
        <end position="1078"/>
    </location>
</feature>
<feature type="domain" description="PH" evidence="9">
    <location>
        <begin position="1185"/>
        <end position="1283"/>
    </location>
</feature>
<dbReference type="Pfam" id="PF16735">
    <property type="entry name" value="MYO10_CC"/>
    <property type="match status" value="1"/>
</dbReference>
<keyword evidence="5 7" id="KW-0518">Myosin</keyword>
<dbReference type="SMART" id="SM00295">
    <property type="entry name" value="B41"/>
    <property type="match status" value="1"/>
</dbReference>
<evidence type="ECO:0000259" key="9">
    <source>
        <dbReference type="PROSITE" id="PS50003"/>
    </source>
</evidence>
<dbReference type="OrthoDB" id="6108017at2759"/>
<dbReference type="Gene3D" id="2.30.29.30">
    <property type="entry name" value="Pleckstrin-homology domain (PH domain)/Phosphotyrosine-binding domain (PTB)"/>
    <property type="match status" value="3"/>
</dbReference>
<reference evidence="14" key="1">
    <citation type="journal article" date="2004" name="Nature">
        <title>Genome duplication in the teleost fish Tetraodon nigroviridis reveals the early vertebrate proto-karyotype.</title>
        <authorList>
            <person name="Jaillon O."/>
            <person name="Aury J.-M."/>
            <person name="Brunet F."/>
            <person name="Petit J.-L."/>
            <person name="Stange-Thomann N."/>
            <person name="Mauceli E."/>
            <person name="Bouneau L."/>
            <person name="Fischer C."/>
            <person name="Ozouf-Costaz C."/>
            <person name="Bernot A."/>
            <person name="Nicaud S."/>
            <person name="Jaffe D."/>
            <person name="Fisher S."/>
            <person name="Lutfalla G."/>
            <person name="Dossat C."/>
            <person name="Segurens B."/>
            <person name="Dasilva C."/>
            <person name="Salanoubat M."/>
            <person name="Levy M."/>
            <person name="Boudet N."/>
            <person name="Castellano S."/>
            <person name="Anthouard V."/>
            <person name="Jubin C."/>
            <person name="Castelli V."/>
            <person name="Katinka M."/>
            <person name="Vacherie B."/>
            <person name="Biemont C."/>
            <person name="Skalli Z."/>
            <person name="Cattolico L."/>
            <person name="Poulain J."/>
            <person name="De Berardinis V."/>
            <person name="Cruaud C."/>
            <person name="Duprat S."/>
            <person name="Brottier P."/>
            <person name="Coutanceau J.-P."/>
            <person name="Gouzy J."/>
            <person name="Parra G."/>
            <person name="Lardier G."/>
            <person name="Chapple C."/>
            <person name="McKernan K.J."/>
            <person name="McEwan P."/>
            <person name="Bosak S."/>
            <person name="Kellis M."/>
            <person name="Volff J.-N."/>
            <person name="Guigo R."/>
            <person name="Zody M.C."/>
            <person name="Mesirov J."/>
            <person name="Lindblad-Toh K."/>
            <person name="Birren B."/>
            <person name="Nusbaum C."/>
            <person name="Kahn D."/>
            <person name="Robinson-Rechavi M."/>
            <person name="Laudet V."/>
            <person name="Schachter V."/>
            <person name="Quetier F."/>
            <person name="Saurin W."/>
            <person name="Scarpelli C."/>
            <person name="Wincker P."/>
            <person name="Lander E.S."/>
            <person name="Weissenbach J."/>
            <person name="Roest Crollius H."/>
        </authorList>
    </citation>
    <scope>NUCLEOTIDE SEQUENCE [LARGE SCALE GENOMIC DNA]</scope>
</reference>
<dbReference type="CDD" id="cd13202">
    <property type="entry name" value="FERM_C_MyoX"/>
    <property type="match status" value="1"/>
</dbReference>
<dbReference type="InterPro" id="IPR000048">
    <property type="entry name" value="IQ_motif_EF-hand-BS"/>
</dbReference>
<keyword evidence="3" id="KW-0547">Nucleotide-binding</keyword>
<gene>
    <name evidence="14" type="ORF">GSTENG00030541001</name>
</gene>
<feature type="compositionally biased region" description="Polar residues" evidence="8">
    <location>
        <begin position="1000"/>
        <end position="1012"/>
    </location>
</feature>
<dbReference type="Gene3D" id="1.20.5.170">
    <property type="match status" value="1"/>
</dbReference>
<dbReference type="Gene3D" id="3.40.850.10">
    <property type="entry name" value="Kinesin motor domain"/>
    <property type="match status" value="2"/>
</dbReference>
<feature type="non-terminal residue" evidence="14">
    <location>
        <position position="1946"/>
    </location>
</feature>
<dbReference type="GO" id="GO:0003779">
    <property type="term" value="F:actin binding"/>
    <property type="evidence" value="ECO:0007669"/>
    <property type="project" value="UniProtKB-KW"/>
</dbReference>
<evidence type="ECO:0000256" key="3">
    <source>
        <dbReference type="ARBA" id="ARBA00022741"/>
    </source>
</evidence>
<feature type="compositionally biased region" description="Basic and acidic residues" evidence="8">
    <location>
        <begin position="823"/>
        <end position="838"/>
    </location>
</feature>
<feature type="compositionally biased region" description="Polar residues" evidence="8">
    <location>
        <begin position="1038"/>
        <end position="1050"/>
    </location>
</feature>
<dbReference type="InterPro" id="IPR019749">
    <property type="entry name" value="Band_41_domain"/>
</dbReference>
<dbReference type="PANTHER" id="PTHR46049">
    <property type="entry name" value="AGAP003327-PA"/>
    <property type="match status" value="1"/>
</dbReference>
<evidence type="ECO:0000256" key="5">
    <source>
        <dbReference type="ARBA" id="ARBA00023123"/>
    </source>
</evidence>
<dbReference type="SMART" id="SM00233">
    <property type="entry name" value="PH"/>
    <property type="match status" value="2"/>
</dbReference>
<dbReference type="SUPFAM" id="SSF47031">
    <property type="entry name" value="Second domain of FERM"/>
    <property type="match status" value="1"/>
</dbReference>
<feature type="domain" description="FERM" evidence="10">
    <location>
        <begin position="1560"/>
        <end position="1933"/>
    </location>
</feature>
<dbReference type="InterPro" id="IPR035963">
    <property type="entry name" value="FERM_2"/>
</dbReference>
<name>Q4RQM4_TETNG</name>
<dbReference type="GO" id="GO:0016459">
    <property type="term" value="C:myosin complex"/>
    <property type="evidence" value="ECO:0007669"/>
    <property type="project" value="UniProtKB-KW"/>
</dbReference>
<dbReference type="KEGG" id="tng:GSTEN00030541G001"/>
<dbReference type="InterPro" id="IPR000299">
    <property type="entry name" value="FERM_domain"/>
</dbReference>
<evidence type="ECO:0000259" key="10">
    <source>
        <dbReference type="PROSITE" id="PS50057"/>
    </source>
</evidence>
<dbReference type="Gene3D" id="1.20.5.190">
    <property type="match status" value="1"/>
</dbReference>
<dbReference type="CDD" id="cd17206">
    <property type="entry name" value="FERM_F1_Myosin-X"/>
    <property type="match status" value="1"/>
</dbReference>
<feature type="region of interest" description="Actin-binding" evidence="7">
    <location>
        <begin position="546"/>
        <end position="568"/>
    </location>
</feature>
<dbReference type="InterPro" id="IPR051724">
    <property type="entry name" value="Actin_motor_Myosin"/>
</dbReference>
<feature type="compositionally biased region" description="Basic and acidic residues" evidence="8">
    <location>
        <begin position="859"/>
        <end position="869"/>
    </location>
</feature>
<dbReference type="Pfam" id="PF00063">
    <property type="entry name" value="Myosin_head"/>
    <property type="match status" value="2"/>
</dbReference>
<protein>
    <submittedName>
        <fullName evidence="14">(spotted green pufferfish) hypothetical protein</fullName>
    </submittedName>
</protein>
<dbReference type="Gene3D" id="3.10.20.90">
    <property type="entry name" value="Phosphatidylinositol 3-kinase Catalytic Subunit, Chain A, domain 1"/>
    <property type="match status" value="1"/>
</dbReference>
<dbReference type="Pfam" id="PF21989">
    <property type="entry name" value="RA_2"/>
    <property type="match status" value="1"/>
</dbReference>
<dbReference type="Gene3D" id="1.20.120.720">
    <property type="entry name" value="Myosin VI head, motor domain, U50 subdomain"/>
    <property type="match status" value="1"/>
</dbReference>
<feature type="region of interest" description="Disordered" evidence="8">
    <location>
        <begin position="768"/>
        <end position="793"/>
    </location>
</feature>
<evidence type="ECO:0000259" key="12">
    <source>
        <dbReference type="PROSITE" id="PS51016"/>
    </source>
</evidence>
<reference evidence="14" key="2">
    <citation type="submission" date="2004-02" db="EMBL/GenBank/DDBJ databases">
        <authorList>
            <consortium name="Genoscope"/>
            <consortium name="Whitehead Institute Centre for Genome Research"/>
        </authorList>
    </citation>
    <scope>NUCLEOTIDE SEQUENCE</scope>
</reference>
<dbReference type="InterPro" id="IPR041797">
    <property type="entry name" value="MyoX_FERM_C"/>
</dbReference>
<dbReference type="Gene3D" id="1.20.58.530">
    <property type="match status" value="1"/>
</dbReference>
<comment type="caution">
    <text evidence="14">The sequence shown here is derived from an EMBL/GenBank/DDBJ whole genome shotgun (WGS) entry which is preliminary data.</text>
</comment>
<evidence type="ECO:0000256" key="1">
    <source>
        <dbReference type="ARBA" id="ARBA00004496"/>
    </source>
</evidence>
<dbReference type="PANTHER" id="PTHR46049:SF4">
    <property type="entry name" value="UNCONVENTIONAL MYOSIN-X"/>
    <property type="match status" value="1"/>
</dbReference>
<dbReference type="Pfam" id="PF02174">
    <property type="entry name" value="IRS"/>
    <property type="match status" value="1"/>
</dbReference>
<dbReference type="PROSITE" id="PS51016">
    <property type="entry name" value="MYTH4"/>
    <property type="match status" value="1"/>
</dbReference>
<dbReference type="InterPro" id="IPR036961">
    <property type="entry name" value="Kinesin_motor_dom_sf"/>
</dbReference>
<dbReference type="SUPFAM" id="SSF50729">
    <property type="entry name" value="PH domain-like"/>
    <property type="match status" value="4"/>
</dbReference>
<dbReference type="InterPro" id="IPR001849">
    <property type="entry name" value="PH_domain"/>
</dbReference>
<feature type="compositionally biased region" description="Polar residues" evidence="8">
    <location>
        <begin position="1102"/>
        <end position="1118"/>
    </location>
</feature>
<feature type="compositionally biased region" description="Acidic residues" evidence="8">
    <location>
        <begin position="1119"/>
        <end position="1133"/>
    </location>
</feature>
<dbReference type="InterPro" id="IPR011993">
    <property type="entry name" value="PH-like_dom_sf"/>
</dbReference>
<evidence type="ECO:0000259" key="13">
    <source>
        <dbReference type="PROSITE" id="PS51456"/>
    </source>
</evidence>
<dbReference type="Pfam" id="PF00373">
    <property type="entry name" value="FERM_M"/>
    <property type="match status" value="1"/>
</dbReference>
<dbReference type="PROSITE" id="PS51456">
    <property type="entry name" value="MYOSIN_MOTOR"/>
    <property type="match status" value="1"/>
</dbReference>
<comment type="subcellular location">
    <subcellularLocation>
        <location evidence="1">Cytoplasm</location>
    </subcellularLocation>
</comment>
<dbReference type="SMART" id="SM00139">
    <property type="entry name" value="MyTH4"/>
    <property type="match status" value="1"/>
</dbReference>
<evidence type="ECO:0000256" key="4">
    <source>
        <dbReference type="ARBA" id="ARBA00022840"/>
    </source>
</evidence>
<dbReference type="GO" id="GO:0005524">
    <property type="term" value="F:ATP binding"/>
    <property type="evidence" value="ECO:0007669"/>
    <property type="project" value="UniProtKB-KW"/>
</dbReference>
<evidence type="ECO:0000313" key="14">
    <source>
        <dbReference type="EMBL" id="CAG09308.1"/>
    </source>
</evidence>
<keyword evidence="6" id="KW-0505">Motor protein</keyword>
<dbReference type="InterPro" id="IPR002404">
    <property type="entry name" value="IRS_PTB"/>
</dbReference>
<dbReference type="GO" id="GO:0007165">
    <property type="term" value="P:signal transduction"/>
    <property type="evidence" value="ECO:0007669"/>
    <property type="project" value="InterPro"/>
</dbReference>
<evidence type="ECO:0000256" key="7">
    <source>
        <dbReference type="PROSITE-ProRule" id="PRU00782"/>
    </source>
</evidence>
<feature type="domain" description="MyTH4" evidence="12">
    <location>
        <begin position="1407"/>
        <end position="1555"/>
    </location>
</feature>
<dbReference type="InterPro" id="IPR038185">
    <property type="entry name" value="MyTH4_dom_sf"/>
</dbReference>
<dbReference type="EMBL" id="CAAE01015004">
    <property type="protein sequence ID" value="CAG09308.1"/>
    <property type="molecule type" value="Genomic_DNA"/>
</dbReference>
<dbReference type="SUPFAM" id="SSF52540">
    <property type="entry name" value="P-loop containing nucleoside triphosphate hydrolases"/>
    <property type="match status" value="1"/>
</dbReference>
<evidence type="ECO:0000256" key="6">
    <source>
        <dbReference type="ARBA" id="ARBA00023175"/>
    </source>
</evidence>
<dbReference type="PROSITE" id="PS50096">
    <property type="entry name" value="IQ"/>
    <property type="match status" value="2"/>
</dbReference>
<feature type="region of interest" description="Disordered" evidence="8">
    <location>
        <begin position="928"/>
        <end position="1133"/>
    </location>
</feature>
<dbReference type="Gene3D" id="1.25.40.530">
    <property type="entry name" value="MyTH4 domain"/>
    <property type="match status" value="1"/>
</dbReference>
<dbReference type="CDD" id="cd13296">
    <property type="entry name" value="PH2_MyoX"/>
    <property type="match status" value="1"/>
</dbReference>
<feature type="domain" description="Myosin motor" evidence="13">
    <location>
        <begin position="24"/>
        <end position="688"/>
    </location>
</feature>
<dbReference type="GO" id="GO:0003774">
    <property type="term" value="F:cytoskeletal motor activity"/>
    <property type="evidence" value="ECO:0007669"/>
    <property type="project" value="InterPro"/>
</dbReference>
<dbReference type="SMART" id="SM00015">
    <property type="entry name" value="IQ"/>
    <property type="match status" value="3"/>
</dbReference>
<dbReference type="FunFam" id="2.30.29.30:FF:000286">
    <property type="entry name" value="PH-protein kinase domain containing protein"/>
    <property type="match status" value="1"/>
</dbReference>
<dbReference type="GO" id="GO:0048675">
    <property type="term" value="P:axon extension"/>
    <property type="evidence" value="ECO:0007669"/>
    <property type="project" value="TreeGrafter"/>
</dbReference>
<accession>Q4RQM4</accession>
<dbReference type="InterPro" id="IPR027417">
    <property type="entry name" value="P-loop_NTPase"/>
</dbReference>
<evidence type="ECO:0000256" key="2">
    <source>
        <dbReference type="ARBA" id="ARBA00022490"/>
    </source>
</evidence>
<organism evidence="14">
    <name type="scientific">Tetraodon nigroviridis</name>
    <name type="common">Spotted green pufferfish</name>
    <name type="synonym">Chelonodon nigroviridis</name>
    <dbReference type="NCBI Taxonomy" id="99883"/>
    <lineage>
        <taxon>Eukaryota</taxon>
        <taxon>Metazoa</taxon>
        <taxon>Chordata</taxon>
        <taxon>Craniata</taxon>
        <taxon>Vertebrata</taxon>
        <taxon>Euteleostomi</taxon>
        <taxon>Actinopterygii</taxon>
        <taxon>Neopterygii</taxon>
        <taxon>Teleostei</taxon>
        <taxon>Neoteleostei</taxon>
        <taxon>Acanthomorphata</taxon>
        <taxon>Eupercaria</taxon>
        <taxon>Tetraodontiformes</taxon>
        <taxon>Tetradontoidea</taxon>
        <taxon>Tetraodontidae</taxon>
        <taxon>Tetraodon</taxon>
    </lineage>
</organism>
<feature type="region of interest" description="Disordered" evidence="8">
    <location>
        <begin position="823"/>
        <end position="869"/>
    </location>
</feature>
<dbReference type="SMART" id="SM00242">
    <property type="entry name" value="MYSc"/>
    <property type="match status" value="1"/>
</dbReference>
<proteinExistence type="inferred from homology"/>
<dbReference type="Pfam" id="PF00784">
    <property type="entry name" value="MyTH4"/>
    <property type="match status" value="1"/>
</dbReference>
<dbReference type="InterPro" id="IPR014352">
    <property type="entry name" value="FERM/acyl-CoA-bd_prot_sf"/>
</dbReference>
<dbReference type="Gene3D" id="1.10.10.820">
    <property type="match status" value="1"/>
</dbReference>
<dbReference type="Gene3D" id="1.20.80.10">
    <property type="match status" value="1"/>
</dbReference>
<dbReference type="InterPro" id="IPR001609">
    <property type="entry name" value="Myosin_head_motor_dom-like"/>
</dbReference>
<dbReference type="PROSITE" id="PS50200">
    <property type="entry name" value="RA"/>
    <property type="match status" value="1"/>
</dbReference>
<comment type="caution">
    <text evidence="7">Lacks conserved residue(s) required for the propagation of feature annotation.</text>
</comment>
<keyword evidence="7" id="KW-0009">Actin-binding</keyword>
<dbReference type="InterPro" id="IPR000159">
    <property type="entry name" value="RA_dom"/>
</dbReference>
<feature type="domain" description="Ras-associating" evidence="11">
    <location>
        <begin position="1564"/>
        <end position="1674"/>
    </location>
</feature>
<dbReference type="GO" id="GO:0044295">
    <property type="term" value="C:axonal growth cone"/>
    <property type="evidence" value="ECO:0007669"/>
    <property type="project" value="TreeGrafter"/>
</dbReference>
<dbReference type="PROSITE" id="PS50003">
    <property type="entry name" value="PH_DOMAIN"/>
    <property type="match status" value="1"/>
</dbReference>
<feature type="compositionally biased region" description="Pro residues" evidence="8">
    <location>
        <begin position="1022"/>
        <end position="1034"/>
    </location>
</feature>
<evidence type="ECO:0000259" key="11">
    <source>
        <dbReference type="PROSITE" id="PS50200"/>
    </source>
</evidence>
<dbReference type="InterPro" id="IPR019748">
    <property type="entry name" value="FERM_central"/>
</dbReference>
<dbReference type="PRINTS" id="PR00193">
    <property type="entry name" value="MYOSINHEAVY"/>
</dbReference>
<keyword evidence="2" id="KW-0963">Cytoplasm</keyword>
<feature type="compositionally biased region" description="Basic and acidic residues" evidence="8">
    <location>
        <begin position="1051"/>
        <end position="1061"/>
    </location>
</feature>
<dbReference type="InterPro" id="IPR000857">
    <property type="entry name" value="MyTH4_dom"/>
</dbReference>
<comment type="similarity">
    <text evidence="7">Belongs to the TRAFAC class myosin-kinesin ATPase superfamily. Myosin family.</text>
</comment>
<evidence type="ECO:0000256" key="8">
    <source>
        <dbReference type="SAM" id="MobiDB-lite"/>
    </source>
</evidence>
<dbReference type="Pfam" id="PF00169">
    <property type="entry name" value="PH"/>
    <property type="match status" value="1"/>
</dbReference>
<dbReference type="PROSITE" id="PS50057">
    <property type="entry name" value="FERM_3"/>
    <property type="match status" value="1"/>
</dbReference>
<dbReference type="GO" id="GO:0005737">
    <property type="term" value="C:cytoplasm"/>
    <property type="evidence" value="ECO:0007669"/>
    <property type="project" value="UniProtKB-SubCell"/>
</dbReference>
<dbReference type="Gene3D" id="6.20.240.20">
    <property type="match status" value="1"/>
</dbReference>
<feature type="compositionally biased region" description="Acidic residues" evidence="8">
    <location>
        <begin position="950"/>
        <end position="964"/>
    </location>
</feature>
<dbReference type="InterPro" id="IPR031971">
    <property type="entry name" value="MYO10_CC"/>
</dbReference>
<feature type="non-terminal residue" evidence="14">
    <location>
        <position position="1"/>
    </location>
</feature>